<evidence type="ECO:0000256" key="6">
    <source>
        <dbReference type="ARBA" id="ARBA00040304"/>
    </source>
</evidence>
<dbReference type="Pfam" id="PF01101">
    <property type="entry name" value="HMG14_17"/>
    <property type="match status" value="1"/>
</dbReference>
<evidence type="ECO:0000313" key="10">
    <source>
        <dbReference type="Proteomes" id="UP000694422"/>
    </source>
</evidence>
<evidence type="ECO:0000313" key="9">
    <source>
        <dbReference type="Ensembl" id="ENSSDAP00000015944.1"/>
    </source>
</evidence>
<protein>
    <recommendedName>
        <fullName evidence="6">Non-histone chromosomal protein HMG-17</fullName>
    </recommendedName>
    <alternativeName>
        <fullName evidence="7">High mobility group nucleosome-binding domain-containing protein 2</fullName>
    </alternativeName>
</protein>
<dbReference type="PANTHER" id="PTHR23087">
    <property type="entry name" value="NONHISTONE CHROMOSOMAL PROTEIN HMG"/>
    <property type="match status" value="1"/>
</dbReference>
<dbReference type="PANTHER" id="PTHR23087:SF13">
    <property type="entry name" value="NON-HISTONE CHROMOSOMAL PROTEIN HMG-17"/>
    <property type="match status" value="1"/>
</dbReference>
<dbReference type="PRINTS" id="PR00925">
    <property type="entry name" value="NONHISHMG17"/>
</dbReference>
<comment type="similarity">
    <text evidence="2">Belongs to the HMGN family.</text>
</comment>
<dbReference type="SMART" id="SM00527">
    <property type="entry name" value="HMG17"/>
    <property type="match status" value="1"/>
</dbReference>
<keyword evidence="3" id="KW-0238">DNA-binding</keyword>
<feature type="region of interest" description="Disordered" evidence="8">
    <location>
        <begin position="1"/>
        <end position="77"/>
    </location>
</feature>
<evidence type="ECO:0000256" key="1">
    <source>
        <dbReference type="ARBA" id="ARBA00004123"/>
    </source>
</evidence>
<organism evidence="9 10">
    <name type="scientific">Spermophilus dauricus</name>
    <name type="common">Daurian ground squirrel</name>
    <dbReference type="NCBI Taxonomy" id="99837"/>
    <lineage>
        <taxon>Eukaryota</taxon>
        <taxon>Metazoa</taxon>
        <taxon>Chordata</taxon>
        <taxon>Craniata</taxon>
        <taxon>Vertebrata</taxon>
        <taxon>Euteleostomi</taxon>
        <taxon>Mammalia</taxon>
        <taxon>Eutheria</taxon>
        <taxon>Euarchontoglires</taxon>
        <taxon>Glires</taxon>
        <taxon>Rodentia</taxon>
        <taxon>Sciuromorpha</taxon>
        <taxon>Sciuridae</taxon>
        <taxon>Xerinae</taxon>
        <taxon>Marmotini</taxon>
        <taxon>Spermophilus</taxon>
    </lineage>
</organism>
<evidence type="ECO:0000256" key="2">
    <source>
        <dbReference type="ARBA" id="ARBA00007696"/>
    </source>
</evidence>
<evidence type="ECO:0000256" key="5">
    <source>
        <dbReference type="ARBA" id="ARBA00037490"/>
    </source>
</evidence>
<comment type="function">
    <text evidence="5">Binds to the inner side of the nucleosomal DNA thus altering the interaction between the DNA and the histone octamer. May be involved in the process which maintains transcribable genes in a unique chromatin conformation.</text>
</comment>
<dbReference type="GO" id="GO:0005634">
    <property type="term" value="C:nucleus"/>
    <property type="evidence" value="ECO:0007669"/>
    <property type="project" value="UniProtKB-SubCell"/>
</dbReference>
<comment type="subcellular location">
    <subcellularLocation>
        <location evidence="1">Nucleus</location>
    </subcellularLocation>
</comment>
<reference evidence="9" key="2">
    <citation type="submission" date="2025-09" db="UniProtKB">
        <authorList>
            <consortium name="Ensembl"/>
        </authorList>
    </citation>
    <scope>IDENTIFICATION</scope>
</reference>
<evidence type="ECO:0000256" key="4">
    <source>
        <dbReference type="ARBA" id="ARBA00023242"/>
    </source>
</evidence>
<dbReference type="GO" id="GO:0031492">
    <property type="term" value="F:nucleosomal DNA binding"/>
    <property type="evidence" value="ECO:0007669"/>
    <property type="project" value="InterPro"/>
</dbReference>
<dbReference type="AlphaFoldDB" id="A0A8C9PZT1"/>
<accession>A0A8C9PZT1</accession>
<dbReference type="Proteomes" id="UP000694422">
    <property type="component" value="Unplaced"/>
</dbReference>
<evidence type="ECO:0000256" key="8">
    <source>
        <dbReference type="SAM" id="MobiDB-lite"/>
    </source>
</evidence>
<dbReference type="Ensembl" id="ENSSDAT00000018114.1">
    <property type="protein sequence ID" value="ENSSDAP00000015944.1"/>
    <property type="gene ID" value="ENSSDAG00000014431.1"/>
</dbReference>
<proteinExistence type="inferred from homology"/>
<feature type="compositionally biased region" description="Basic and acidic residues" evidence="8">
    <location>
        <begin position="1"/>
        <end position="49"/>
    </location>
</feature>
<dbReference type="GO" id="GO:0000785">
    <property type="term" value="C:chromatin"/>
    <property type="evidence" value="ECO:0007669"/>
    <property type="project" value="InterPro"/>
</dbReference>
<sequence length="109" mass="11966">MPKRRAEGDTMGDKDAMRDEAQRSPERLSAKRAPPKPEKVPAKKGEKIPRGTKGKSPSGENRCPNRPGTEADGTGDARANVYISGNNVFLGTLEFEVLFLSSFIKMQNF</sequence>
<evidence type="ECO:0000256" key="7">
    <source>
        <dbReference type="ARBA" id="ARBA00042290"/>
    </source>
</evidence>
<evidence type="ECO:0000256" key="3">
    <source>
        <dbReference type="ARBA" id="ARBA00023125"/>
    </source>
</evidence>
<reference evidence="9" key="1">
    <citation type="submission" date="2025-08" db="UniProtKB">
        <authorList>
            <consortium name="Ensembl"/>
        </authorList>
    </citation>
    <scope>IDENTIFICATION</scope>
</reference>
<name>A0A8C9PZT1_SPEDA</name>
<keyword evidence="10" id="KW-1185">Reference proteome</keyword>
<dbReference type="GO" id="GO:0006325">
    <property type="term" value="P:chromatin organization"/>
    <property type="evidence" value="ECO:0007669"/>
    <property type="project" value="TreeGrafter"/>
</dbReference>
<dbReference type="InterPro" id="IPR000079">
    <property type="entry name" value="HMGN_fam"/>
</dbReference>
<keyword evidence="4" id="KW-0539">Nucleus</keyword>